<dbReference type="SUPFAM" id="SSF74788">
    <property type="entry name" value="Cullin repeat-like"/>
    <property type="match status" value="1"/>
</dbReference>
<sequence length="500" mass="57170">MLLRTIPNLSPSYLDHAEDLLQRSMSRLRSEFNYLLCDTLSSPAALDDEPEDPDLPIPVAQPVQDFNVVIDALPGGNIRDLGDIAKRMAAAGFGQECANAYSISRKDFVEESVSRLGVRVFSTSQVQNMECSDLDLEIERWNQAIKVVFHILFPSERRLSDRVFAGLAPIADLGFADACRETAVNFLRFAAAVATGQRVPEKLFKVVRMYETLKELLPQIHVVFEDQYCEYLVEEYDLCWMNLGQAVRDIFVELENLVKRDLPNRPLPGGGVHPITRYVINYLHAASFFWRILQEIMEDSAVPATSVDELRPSSSLSAQIGWIMERLNQNLEEKSRAYDNEALSFVFLMNNGQYIVDKLGSSELKMMLGNEWIRGQHSKIRQWLGMYHKRCWAKMIALIQISSEGLGSVLAVKSKLKYFNTYLQDIRTEQKGWVILNDQLRDKIRSSTVDYVIPTYSSFLDRARRELGRRMDNTVKHSPDDVEACIRELFVVATRQKPPR</sequence>
<dbReference type="STRING" id="29655.A0A0K9NPK6"/>
<protein>
    <recommendedName>
        <fullName evidence="3">Exocyst subunit Exo70 family protein</fullName>
    </recommendedName>
</protein>
<comment type="caution">
    <text evidence="5">The sequence shown here is derived from an EMBL/GenBank/DDBJ whole genome shotgun (WGS) entry which is preliminary data.</text>
</comment>
<dbReference type="GO" id="GO:0015031">
    <property type="term" value="P:protein transport"/>
    <property type="evidence" value="ECO:0007669"/>
    <property type="project" value="UniProtKB-KW"/>
</dbReference>
<dbReference type="InterPro" id="IPR016159">
    <property type="entry name" value="Cullin_repeat-like_dom_sf"/>
</dbReference>
<gene>
    <name evidence="5" type="ORF">ZOSMA_80G00100</name>
</gene>
<comment type="function">
    <text evidence="3">Component of the exocyst complex.</text>
</comment>
<evidence type="ECO:0000259" key="4">
    <source>
        <dbReference type="Pfam" id="PF03081"/>
    </source>
</evidence>
<reference evidence="6" key="1">
    <citation type="journal article" date="2016" name="Nature">
        <title>The genome of the seagrass Zostera marina reveals angiosperm adaptation to the sea.</title>
        <authorList>
            <person name="Olsen J.L."/>
            <person name="Rouze P."/>
            <person name="Verhelst B."/>
            <person name="Lin Y.-C."/>
            <person name="Bayer T."/>
            <person name="Collen J."/>
            <person name="Dattolo E."/>
            <person name="De Paoli E."/>
            <person name="Dittami S."/>
            <person name="Maumus F."/>
            <person name="Michel G."/>
            <person name="Kersting A."/>
            <person name="Lauritano C."/>
            <person name="Lohaus R."/>
            <person name="Toepel M."/>
            <person name="Tonon T."/>
            <person name="Vanneste K."/>
            <person name="Amirebrahimi M."/>
            <person name="Brakel J."/>
            <person name="Bostroem C."/>
            <person name="Chovatia M."/>
            <person name="Grimwood J."/>
            <person name="Jenkins J.W."/>
            <person name="Jueterbock A."/>
            <person name="Mraz A."/>
            <person name="Stam W.T."/>
            <person name="Tice H."/>
            <person name="Bornberg-Bauer E."/>
            <person name="Green P.J."/>
            <person name="Pearson G.A."/>
            <person name="Procaccini G."/>
            <person name="Duarte C.M."/>
            <person name="Schmutz J."/>
            <person name="Reusch T.B.H."/>
            <person name="Van de Peer Y."/>
        </authorList>
    </citation>
    <scope>NUCLEOTIDE SEQUENCE [LARGE SCALE GENOMIC DNA]</scope>
    <source>
        <strain evidence="6">cv. Finnish</strain>
    </source>
</reference>
<dbReference type="PANTHER" id="PTHR12542">
    <property type="entry name" value="EXOCYST COMPLEX PROTEIN EXO70"/>
    <property type="match status" value="1"/>
</dbReference>
<keyword evidence="3" id="KW-0653">Protein transport</keyword>
<dbReference type="Gene3D" id="1.20.1280.170">
    <property type="entry name" value="Exocyst complex component Exo70"/>
    <property type="match status" value="1"/>
</dbReference>
<dbReference type="OMA" id="CYVFLMN"/>
<evidence type="ECO:0000313" key="5">
    <source>
        <dbReference type="EMBL" id="KMZ57920.1"/>
    </source>
</evidence>
<dbReference type="PANTHER" id="PTHR12542:SF96">
    <property type="entry name" value="EXOCYST COMPLEX COMPONENT EXO70B1"/>
    <property type="match status" value="1"/>
</dbReference>
<dbReference type="AlphaFoldDB" id="A0A0K9NPK6"/>
<proteinExistence type="inferred from homology"/>
<feature type="domain" description="Exocyst complex subunit Exo70 C-terminal" evidence="4">
    <location>
        <begin position="140"/>
        <end position="487"/>
    </location>
</feature>
<keyword evidence="3" id="KW-0268">Exocytosis</keyword>
<keyword evidence="2 3" id="KW-0813">Transport</keyword>
<dbReference type="InterPro" id="IPR004140">
    <property type="entry name" value="Exo70"/>
</dbReference>
<accession>A0A0K9NPK6</accession>
<dbReference type="Proteomes" id="UP000036987">
    <property type="component" value="Unassembled WGS sequence"/>
</dbReference>
<dbReference type="GO" id="GO:0005546">
    <property type="term" value="F:phosphatidylinositol-4,5-bisphosphate binding"/>
    <property type="evidence" value="ECO:0007669"/>
    <property type="project" value="InterPro"/>
</dbReference>
<dbReference type="GO" id="GO:0006887">
    <property type="term" value="P:exocytosis"/>
    <property type="evidence" value="ECO:0000318"/>
    <property type="project" value="GO_Central"/>
</dbReference>
<evidence type="ECO:0000256" key="2">
    <source>
        <dbReference type="ARBA" id="ARBA00022448"/>
    </source>
</evidence>
<dbReference type="InterPro" id="IPR046364">
    <property type="entry name" value="Exo70_C"/>
</dbReference>
<evidence type="ECO:0000256" key="1">
    <source>
        <dbReference type="ARBA" id="ARBA00006756"/>
    </source>
</evidence>
<evidence type="ECO:0000256" key="3">
    <source>
        <dbReference type="RuleBase" id="RU365026"/>
    </source>
</evidence>
<organism evidence="5 6">
    <name type="scientific">Zostera marina</name>
    <name type="common">Eelgrass</name>
    <dbReference type="NCBI Taxonomy" id="29655"/>
    <lineage>
        <taxon>Eukaryota</taxon>
        <taxon>Viridiplantae</taxon>
        <taxon>Streptophyta</taxon>
        <taxon>Embryophyta</taxon>
        <taxon>Tracheophyta</taxon>
        <taxon>Spermatophyta</taxon>
        <taxon>Magnoliopsida</taxon>
        <taxon>Liliopsida</taxon>
        <taxon>Zosteraceae</taxon>
        <taxon>Zostera</taxon>
    </lineage>
</organism>
<evidence type="ECO:0000313" key="6">
    <source>
        <dbReference type="Proteomes" id="UP000036987"/>
    </source>
</evidence>
<dbReference type="EMBL" id="LFYR01001997">
    <property type="protein sequence ID" value="KMZ57920.1"/>
    <property type="molecule type" value="Genomic_DNA"/>
</dbReference>
<dbReference type="GO" id="GO:0000145">
    <property type="term" value="C:exocyst"/>
    <property type="evidence" value="ECO:0000318"/>
    <property type="project" value="GO_Central"/>
</dbReference>
<keyword evidence="6" id="KW-1185">Reference proteome</keyword>
<name>A0A0K9NPK6_ZOSMR</name>
<dbReference type="Pfam" id="PF03081">
    <property type="entry name" value="Exo70_C"/>
    <property type="match status" value="1"/>
</dbReference>
<dbReference type="OrthoDB" id="1922221at2759"/>
<comment type="similarity">
    <text evidence="1 3">Belongs to the EXO70 family.</text>
</comment>